<sequence length="613" mass="66798">MLTRGFGGALILGLALSPQPAAAQATEAQPPAEASLPLVQVAIRLPTEAGRWETRSQPIYDAHRQALSRRTYTVWNARPSLGLDFVWIPDREAAARPGRVSGQGRLVWRLAGKPSYDPSAFFAEYQGAMRDGRPEGHGMYRDRTGLTYEGPWLGGLPHGEGRLKLGNGAEFAGLFRRGAAEGPGHFYDVDGEIFEGRFRQGLRNGQGRTVLPNGAAYRSDWAAGEEQVNSRRIRLAQLGPARGPGEDIRLGISVDRQDDDSLLQYSATNAESGLVIQPSKRRLMALWKGNENIQLTMREENPSERGSYGVFAYASGDLPPLTLVFEVQNRASAPVRIRGAHLDVESSVSDLQPAIQLSSGATAECGARNRPDFSPRFELENFGWSPAERAQLRFAFARPKTSVAPSAFGVTKEIGLIRTAAKIDMEPELRAAGVKTDQLKRRADTGGIGCRSRGNGPACLAEIAASGLFGTLSRQITLEERDIYLNAVGNLSYVWKNAKGEEEARTSPFTARLLLGRTPIEAECGEGAEKEPVGKKPLEFRLDQSRYRLPIAFERTIPAGRSARYTVAVSAAKSSGHNFKVVLQTADGQQIASRPISLTYFRPSRLVEGTPTE</sequence>
<organism evidence="3 4">
    <name type="scientific">Enterovirga rhinocerotis</name>
    <dbReference type="NCBI Taxonomy" id="1339210"/>
    <lineage>
        <taxon>Bacteria</taxon>
        <taxon>Pseudomonadati</taxon>
        <taxon>Pseudomonadota</taxon>
        <taxon>Alphaproteobacteria</taxon>
        <taxon>Hyphomicrobiales</taxon>
        <taxon>Methylobacteriaceae</taxon>
        <taxon>Enterovirga</taxon>
    </lineage>
</organism>
<dbReference type="SMART" id="SM00698">
    <property type="entry name" value="MORN"/>
    <property type="match status" value="3"/>
</dbReference>
<protein>
    <recommendedName>
        <fullName evidence="5">MORN repeat protein</fullName>
    </recommendedName>
</protein>
<dbReference type="RefSeq" id="WP_133769472.1">
    <property type="nucleotide sequence ID" value="NZ_SNZR01000011.1"/>
</dbReference>
<dbReference type="PANTHER" id="PTHR43215">
    <property type="entry name" value="RADIAL SPOKE HEAD 1 HOMOLOG"/>
    <property type="match status" value="1"/>
</dbReference>
<accession>A0A4R7CBV3</accession>
<keyword evidence="1" id="KW-0677">Repeat</keyword>
<name>A0A4R7CBV3_9HYPH</name>
<keyword evidence="4" id="KW-1185">Reference proteome</keyword>
<feature type="signal peptide" evidence="2">
    <location>
        <begin position="1"/>
        <end position="23"/>
    </location>
</feature>
<reference evidence="3 4" key="1">
    <citation type="submission" date="2019-03" db="EMBL/GenBank/DDBJ databases">
        <title>Genomic Encyclopedia of Type Strains, Phase IV (KMG-IV): sequencing the most valuable type-strain genomes for metagenomic binning, comparative biology and taxonomic classification.</title>
        <authorList>
            <person name="Goeker M."/>
        </authorList>
    </citation>
    <scope>NUCLEOTIDE SEQUENCE [LARGE SCALE GENOMIC DNA]</scope>
    <source>
        <strain evidence="3 4">DSM 25903</strain>
    </source>
</reference>
<dbReference type="InterPro" id="IPR003409">
    <property type="entry name" value="MORN"/>
</dbReference>
<dbReference type="GO" id="GO:0005829">
    <property type="term" value="C:cytosol"/>
    <property type="evidence" value="ECO:0007669"/>
    <property type="project" value="TreeGrafter"/>
</dbReference>
<dbReference type="PANTHER" id="PTHR43215:SF14">
    <property type="entry name" value="RADIAL SPOKE HEAD 1 HOMOLOG"/>
    <property type="match status" value="1"/>
</dbReference>
<dbReference type="SUPFAM" id="SSF82185">
    <property type="entry name" value="Histone H3 K4-specific methyltransferase SET7/9 N-terminal domain"/>
    <property type="match status" value="1"/>
</dbReference>
<evidence type="ECO:0000313" key="4">
    <source>
        <dbReference type="Proteomes" id="UP000295122"/>
    </source>
</evidence>
<feature type="chain" id="PRO_5020761128" description="MORN repeat protein" evidence="2">
    <location>
        <begin position="24"/>
        <end position="613"/>
    </location>
</feature>
<dbReference type="Pfam" id="PF02493">
    <property type="entry name" value="MORN"/>
    <property type="match status" value="4"/>
</dbReference>
<evidence type="ECO:0008006" key="5">
    <source>
        <dbReference type="Google" id="ProtNLM"/>
    </source>
</evidence>
<proteinExistence type="predicted"/>
<dbReference type="EMBL" id="SNZR01000011">
    <property type="protein sequence ID" value="TDR94596.1"/>
    <property type="molecule type" value="Genomic_DNA"/>
</dbReference>
<dbReference type="AlphaFoldDB" id="A0A4R7CBV3"/>
<keyword evidence="2" id="KW-0732">Signal</keyword>
<evidence type="ECO:0000256" key="2">
    <source>
        <dbReference type="SAM" id="SignalP"/>
    </source>
</evidence>
<evidence type="ECO:0000313" key="3">
    <source>
        <dbReference type="EMBL" id="TDR94596.1"/>
    </source>
</evidence>
<dbReference type="Gene3D" id="2.20.110.10">
    <property type="entry name" value="Histone H3 K4-specific methyltransferase SET7/9 N-terminal domain"/>
    <property type="match status" value="1"/>
</dbReference>
<comment type="caution">
    <text evidence="3">The sequence shown here is derived from an EMBL/GenBank/DDBJ whole genome shotgun (WGS) entry which is preliminary data.</text>
</comment>
<dbReference type="OrthoDB" id="7794320at2"/>
<dbReference type="Proteomes" id="UP000295122">
    <property type="component" value="Unassembled WGS sequence"/>
</dbReference>
<evidence type="ECO:0000256" key="1">
    <source>
        <dbReference type="ARBA" id="ARBA00022737"/>
    </source>
</evidence>
<gene>
    <name evidence="3" type="ORF">EV668_1884</name>
</gene>